<dbReference type="RefSeq" id="WP_091236020.1">
    <property type="nucleotide sequence ID" value="NZ_FMKA01000027.1"/>
</dbReference>
<organism evidence="4 5">
    <name type="scientific">Anaerobium acetethylicum</name>
    <dbReference type="NCBI Taxonomy" id="1619234"/>
    <lineage>
        <taxon>Bacteria</taxon>
        <taxon>Bacillati</taxon>
        <taxon>Bacillota</taxon>
        <taxon>Clostridia</taxon>
        <taxon>Lachnospirales</taxon>
        <taxon>Lachnospiraceae</taxon>
        <taxon>Anaerobium</taxon>
    </lineage>
</organism>
<dbReference type="Pfam" id="PF01156">
    <property type="entry name" value="IU_nuc_hydro"/>
    <property type="match status" value="1"/>
</dbReference>
<proteinExistence type="predicted"/>
<keyword evidence="1 4" id="KW-0378">Hydrolase</keyword>
<dbReference type="GO" id="GO:0008477">
    <property type="term" value="F:purine nucleosidase activity"/>
    <property type="evidence" value="ECO:0007669"/>
    <property type="project" value="TreeGrafter"/>
</dbReference>
<dbReference type="InterPro" id="IPR001910">
    <property type="entry name" value="Inosine/uridine_hydrolase_dom"/>
</dbReference>
<keyword evidence="5" id="KW-1185">Reference proteome</keyword>
<evidence type="ECO:0000256" key="1">
    <source>
        <dbReference type="ARBA" id="ARBA00022801"/>
    </source>
</evidence>
<reference evidence="4 5" key="1">
    <citation type="submission" date="2016-09" db="EMBL/GenBank/DDBJ databases">
        <authorList>
            <person name="Capua I."/>
            <person name="De Benedictis P."/>
            <person name="Joannis T."/>
            <person name="Lombin L.H."/>
            <person name="Cattoli G."/>
        </authorList>
    </citation>
    <scope>NUCLEOTIDE SEQUENCE [LARGE SCALE GENOMIC DNA]</scope>
    <source>
        <strain evidence="4 5">GluBS11</strain>
    </source>
</reference>
<evidence type="ECO:0000313" key="4">
    <source>
        <dbReference type="EMBL" id="SCP98836.1"/>
    </source>
</evidence>
<dbReference type="InterPro" id="IPR023186">
    <property type="entry name" value="IUNH"/>
</dbReference>
<gene>
    <name evidence="4" type="ORF">SAMN05421730_102712</name>
</gene>
<dbReference type="STRING" id="1619234.SAMN05421730_102712"/>
<dbReference type="InterPro" id="IPR036452">
    <property type="entry name" value="Ribo_hydro-like"/>
</dbReference>
<dbReference type="GO" id="GO:0006152">
    <property type="term" value="P:purine nucleoside catabolic process"/>
    <property type="evidence" value="ECO:0007669"/>
    <property type="project" value="TreeGrafter"/>
</dbReference>
<dbReference type="EMBL" id="FMKA01000027">
    <property type="protein sequence ID" value="SCP98836.1"/>
    <property type="molecule type" value="Genomic_DNA"/>
</dbReference>
<evidence type="ECO:0000313" key="5">
    <source>
        <dbReference type="Proteomes" id="UP000199315"/>
    </source>
</evidence>
<dbReference type="PANTHER" id="PTHR12304:SF4">
    <property type="entry name" value="URIDINE NUCLEOSIDASE"/>
    <property type="match status" value="1"/>
</dbReference>
<dbReference type="Proteomes" id="UP000199315">
    <property type="component" value="Unassembled WGS sequence"/>
</dbReference>
<dbReference type="Gene3D" id="3.90.245.10">
    <property type="entry name" value="Ribonucleoside hydrolase-like"/>
    <property type="match status" value="1"/>
</dbReference>
<keyword evidence="2" id="KW-0326">Glycosidase</keyword>
<dbReference type="GO" id="GO:0005829">
    <property type="term" value="C:cytosol"/>
    <property type="evidence" value="ECO:0007669"/>
    <property type="project" value="TreeGrafter"/>
</dbReference>
<accession>A0A1D3TX41</accession>
<evidence type="ECO:0000259" key="3">
    <source>
        <dbReference type="Pfam" id="PF01156"/>
    </source>
</evidence>
<dbReference type="PANTHER" id="PTHR12304">
    <property type="entry name" value="INOSINE-URIDINE PREFERRING NUCLEOSIDE HYDROLASE"/>
    <property type="match status" value="1"/>
</dbReference>
<evidence type="ECO:0000256" key="2">
    <source>
        <dbReference type="ARBA" id="ARBA00023295"/>
    </source>
</evidence>
<dbReference type="SUPFAM" id="SSF53590">
    <property type="entry name" value="Nucleoside hydrolase"/>
    <property type="match status" value="1"/>
</dbReference>
<dbReference type="AlphaFoldDB" id="A0A1D3TX41"/>
<sequence>MRRKEVLSKLGFEVPAKRRKRVIVHSDVANEADDPFAIIHHILTPSEDICGIIAGHNEYGSHFIPEIAKQYQMTADAFSAYLDSFGDEAILIPRGKSMERNYRAAERLLQLADITDIPLFHGSAYEIEDLKCLPESEGADFIVAEALKEDDRPLYIVLQGCLTDLAIAYKKEPKIAESLTAIWIGGGTYPEGNGGDFNLRQDLLAARIVMESNIPLWQIPCNVYASVEVTIPELVDQVKPCGVLGAYLVKLLIEQNTIRGNTYPGNWPHGEVWCLGDNPTVTVLLECPSRTDYHEQNAPKITDDLSYDGEIEDRKIRVYDSIDSRLTVQDLFSKLRLCYGGEN</sequence>
<dbReference type="OrthoDB" id="2530052at2"/>
<name>A0A1D3TX41_9FIRM</name>
<protein>
    <submittedName>
        <fullName evidence="4">Inosine-uridine preferring nucleoside hydrolase</fullName>
    </submittedName>
</protein>
<feature type="domain" description="Inosine/uridine-preferring nucleoside hydrolase" evidence="3">
    <location>
        <begin position="98"/>
        <end position="286"/>
    </location>
</feature>